<dbReference type="Pfam" id="PF04298">
    <property type="entry name" value="Zn_peptidase_2"/>
    <property type="match status" value="1"/>
</dbReference>
<evidence type="ECO:0000313" key="2">
    <source>
        <dbReference type="EMBL" id="QTX33453.1"/>
    </source>
</evidence>
<feature type="transmembrane region" description="Helical" evidence="1">
    <location>
        <begin position="204"/>
        <end position="223"/>
    </location>
</feature>
<feature type="transmembrane region" description="Helical" evidence="1">
    <location>
        <begin position="6"/>
        <end position="24"/>
    </location>
</feature>
<accession>A0A9Q7AF10</accession>
<keyword evidence="1" id="KW-0812">Transmembrane</keyword>
<dbReference type="RefSeq" id="WP_274374740.1">
    <property type="nucleotide sequence ID" value="NZ_CP072943.1"/>
</dbReference>
<dbReference type="AlphaFoldDB" id="A0A9Q7AF10"/>
<dbReference type="InterPro" id="IPR007395">
    <property type="entry name" value="Zn_peptidase_2"/>
</dbReference>
<dbReference type="KEGG" id="aram:KAR29_06180"/>
<protein>
    <submittedName>
        <fullName evidence="2">Zinc metallopeptidase</fullName>
    </submittedName>
</protein>
<feature type="transmembrane region" description="Helical" evidence="1">
    <location>
        <begin position="122"/>
        <end position="143"/>
    </location>
</feature>
<gene>
    <name evidence="2" type="ORF">KAR29_06180</name>
</gene>
<dbReference type="PANTHER" id="PTHR36434">
    <property type="entry name" value="MEMBRANE PROTEASE YUGP-RELATED"/>
    <property type="match status" value="1"/>
</dbReference>
<keyword evidence="1" id="KW-0472">Membrane</keyword>
<evidence type="ECO:0000313" key="3">
    <source>
        <dbReference type="Proteomes" id="UP000671879"/>
    </source>
</evidence>
<evidence type="ECO:0000256" key="1">
    <source>
        <dbReference type="SAM" id="Phobius"/>
    </source>
</evidence>
<keyword evidence="1" id="KW-1133">Transmembrane helix</keyword>
<name>A0A9Q7AF10_9BACT</name>
<organism evidence="2 3">
    <name type="scientific">Aminithiophilus ramosus</name>
    <dbReference type="NCBI Taxonomy" id="3029084"/>
    <lineage>
        <taxon>Bacteria</taxon>
        <taxon>Thermotogati</taxon>
        <taxon>Synergistota</taxon>
        <taxon>Synergistia</taxon>
        <taxon>Synergistales</taxon>
        <taxon>Aminithiophilaceae</taxon>
        <taxon>Aminithiophilus</taxon>
    </lineage>
</organism>
<dbReference type="EMBL" id="CP072943">
    <property type="protein sequence ID" value="QTX33453.1"/>
    <property type="molecule type" value="Genomic_DNA"/>
</dbReference>
<dbReference type="Proteomes" id="UP000671879">
    <property type="component" value="Chromosome"/>
</dbReference>
<feature type="transmembrane region" description="Helical" evidence="1">
    <location>
        <begin position="149"/>
        <end position="168"/>
    </location>
</feature>
<proteinExistence type="predicted"/>
<keyword evidence="3" id="KW-1185">Reference proteome</keyword>
<reference evidence="3" key="1">
    <citation type="submission" date="2021-04" db="EMBL/GenBank/DDBJ databases">
        <title>A novel Synergistetes isolate from a pyrite-forming mixed culture.</title>
        <authorList>
            <person name="Bunk B."/>
            <person name="Sproer C."/>
            <person name="Spring S."/>
            <person name="Pester M."/>
        </authorList>
    </citation>
    <scope>NUCLEOTIDE SEQUENCE [LARGE SCALE GENOMIC DNA]</scope>
    <source>
        <strain evidence="3">J.5.4.2-T.3.5.2</strain>
    </source>
</reference>
<dbReference type="PANTHER" id="PTHR36434:SF1">
    <property type="entry name" value="MEMBRANE PROTEASE YUGP-RELATED"/>
    <property type="match status" value="1"/>
</dbReference>
<sequence>MMYPFFFDPTFMLLIPAMLLAFWAQMKVKSSFARFSRVASRRGVTGAEAARALLDRQGLSDVPVRRVAGNLSDHYDPRDRTLHLSDSVYASTSIAAIGVAAHEVGHAVQHLQSYAPLKIRNAIVPVVNIGSGLAFPLFFIGLLMRTPMLMDLGILFFLGVIVFHLVTLPTEFDASARALRLLSDTQILGGDEIGGARSVLNAAALTYVAASVMAVAQLLRLVLLRGMVGGRND</sequence>